<keyword evidence="2" id="KW-1185">Reference proteome</keyword>
<dbReference type="RefSeq" id="WP_229920881.1">
    <property type="nucleotide sequence ID" value="NZ_BMVL01000026.1"/>
</dbReference>
<dbReference type="EMBL" id="JAGGLQ010000027">
    <property type="protein sequence ID" value="MBP2041667.1"/>
    <property type="molecule type" value="Genomic_DNA"/>
</dbReference>
<dbReference type="Proteomes" id="UP001519310">
    <property type="component" value="Unassembled WGS sequence"/>
</dbReference>
<comment type="caution">
    <text evidence="1">The sequence shown here is derived from an EMBL/GenBank/DDBJ whole genome shotgun (WGS) entry which is preliminary data.</text>
</comment>
<reference evidence="1 2" key="1">
    <citation type="submission" date="2021-03" db="EMBL/GenBank/DDBJ databases">
        <title>Genomic Encyclopedia of Type Strains, Phase IV (KMG-IV): sequencing the most valuable type-strain genomes for metagenomic binning, comparative biology and taxonomic classification.</title>
        <authorList>
            <person name="Goeker M."/>
        </authorList>
    </citation>
    <scope>NUCLEOTIDE SEQUENCE [LARGE SCALE GENOMIC DNA]</scope>
    <source>
        <strain evidence="1 2">DSM 40526</strain>
    </source>
</reference>
<accession>A0ABS4LHT4</accession>
<protein>
    <submittedName>
        <fullName evidence="1">Uncharacterized protein</fullName>
    </submittedName>
</protein>
<organism evidence="1 2">
    <name type="scientific">Streptomyces avidinii</name>
    <dbReference type="NCBI Taxonomy" id="1895"/>
    <lineage>
        <taxon>Bacteria</taxon>
        <taxon>Bacillati</taxon>
        <taxon>Actinomycetota</taxon>
        <taxon>Actinomycetes</taxon>
        <taxon>Kitasatosporales</taxon>
        <taxon>Streptomycetaceae</taxon>
        <taxon>Streptomyces</taxon>
    </lineage>
</organism>
<evidence type="ECO:0000313" key="2">
    <source>
        <dbReference type="Proteomes" id="UP001519310"/>
    </source>
</evidence>
<sequence>MQNGPDWPTDKLTTLRLGRRLVTEVPHSRPGRRAFVDITPGRVGADDRARDEGWVRADARRRFRLEHWEYDEDRIDGFDHDIGAVLVDSAEAADEVGLAAALAAWGIRPDVFVHPWETDDPK</sequence>
<proteinExistence type="predicted"/>
<gene>
    <name evidence="1" type="ORF">J2Z77_007527</name>
</gene>
<name>A0ABS4LHT4_STRAV</name>
<evidence type="ECO:0000313" key="1">
    <source>
        <dbReference type="EMBL" id="MBP2041667.1"/>
    </source>
</evidence>